<dbReference type="GO" id="GO:0030276">
    <property type="term" value="F:clathrin binding"/>
    <property type="evidence" value="ECO:0007669"/>
    <property type="project" value="InterPro"/>
</dbReference>
<proteinExistence type="predicted"/>
<reference evidence="3" key="2">
    <citation type="submission" date="2025-08" db="UniProtKB">
        <authorList>
            <consortium name="Ensembl"/>
        </authorList>
    </citation>
    <scope>IDENTIFICATION</scope>
</reference>
<name>A0A665TN08_ECHNA</name>
<evidence type="ECO:0000313" key="3">
    <source>
        <dbReference type="Ensembl" id="ENSENLP00000008718.1"/>
    </source>
</evidence>
<dbReference type="PANTHER" id="PTHR16156:SF7">
    <property type="entry name" value="CLATHRIN BINDING BOX OF AFTIPHILIN CONTAINING 1"/>
    <property type="match status" value="1"/>
</dbReference>
<dbReference type="InParanoid" id="A0A665TN08"/>
<evidence type="ECO:0000313" key="4">
    <source>
        <dbReference type="Proteomes" id="UP000472264"/>
    </source>
</evidence>
<accession>A0A665TN08</accession>
<feature type="compositionally biased region" description="Polar residues" evidence="1">
    <location>
        <begin position="649"/>
        <end position="662"/>
    </location>
</feature>
<feature type="compositionally biased region" description="Polar residues" evidence="1">
    <location>
        <begin position="357"/>
        <end position="376"/>
    </location>
</feature>
<feature type="region of interest" description="Disordered" evidence="1">
    <location>
        <begin position="282"/>
        <end position="301"/>
    </location>
</feature>
<dbReference type="Proteomes" id="UP000472264">
    <property type="component" value="Chromosome 15"/>
</dbReference>
<sequence length="674" mass="73736">MEPYIMPFHSFSPPPLDDDGGGEAGSEEDEFGELGGLPVRVPRCPQGFDDSTQSASSLRGPCQNTKVATNNRNYSFNHQVEQSQPVSTVSSGSGRGQMDVERQECNAGLSLHLTNGYAEGDHTSGASVLGSCSFKEETGFADFTVFTEQAAHPWCCGFSPIGSTEQWAGKGANLGEQICNPGDEIIMDSEPRSHCTFEAKENICTKVKHCEKRDAALVRLSQDHPQEAAAALGFPSDQPNLTEEDVGKHGDRWRERMHSINSLQTSEVKENRENHISTILQTPSVYESASDDPVSSCDDLSFEGVSADLEPNVSSLASQGDQTDWDLTDDEELGSYRHPGLFDNSSMANVSHPAEQSFHQCHQPTTQETSDTSNQSHSVLFKEDQFENHNDNSSERPTDQEGLQTADVRVQCLGSLPPSDSFADFCSAPTHVGGEGLWVEFQDQRTHEEVKTWTEINDSVSSLQTDEEVKGRVGQYGIIRRDSCQASLSCRVQQLFWASFPEVAVPAVEGEADQLKLSALLHTRQPLEGDEKMLELSAAQCIQQGLWWPYQDVHSAFGLQFQWGSSHTNKSLLRCLGVDTRNIVFIGVKKQPVTVPAFASSLGMLEPTKESLQVVCSPGYTAVTAQTATGIRTPPTNVVREALPSSQLDWSSRGLSSSQGGTSPRRAPHFWGRK</sequence>
<feature type="region of interest" description="Disordered" evidence="1">
    <location>
        <begin position="1"/>
        <end position="40"/>
    </location>
</feature>
<reference evidence="3" key="3">
    <citation type="submission" date="2025-09" db="UniProtKB">
        <authorList>
            <consortium name="Ensembl"/>
        </authorList>
    </citation>
    <scope>IDENTIFICATION</scope>
</reference>
<dbReference type="PANTHER" id="PTHR16156">
    <property type="entry name" value="AFTIPHILIN A-RELATED"/>
    <property type="match status" value="1"/>
</dbReference>
<dbReference type="GO" id="GO:0030121">
    <property type="term" value="C:AP-1 adaptor complex"/>
    <property type="evidence" value="ECO:0007669"/>
    <property type="project" value="TreeGrafter"/>
</dbReference>
<reference evidence="3" key="1">
    <citation type="submission" date="2021-04" db="EMBL/GenBank/DDBJ databases">
        <authorList>
            <consortium name="Wellcome Sanger Institute Data Sharing"/>
        </authorList>
    </citation>
    <scope>NUCLEOTIDE SEQUENCE [LARGE SCALE GENOMIC DNA]</scope>
</reference>
<feature type="region of interest" description="Disordered" evidence="1">
    <location>
        <begin position="314"/>
        <end position="376"/>
    </location>
</feature>
<dbReference type="InterPro" id="IPR046359">
    <property type="entry name" value="Aftin-like"/>
</dbReference>
<feature type="region of interest" description="Disordered" evidence="1">
    <location>
        <begin position="649"/>
        <end position="674"/>
    </location>
</feature>
<evidence type="ECO:0000256" key="1">
    <source>
        <dbReference type="SAM" id="MobiDB-lite"/>
    </source>
</evidence>
<gene>
    <name evidence="3" type="primary">aftphb</name>
</gene>
<dbReference type="GO" id="GO:0032588">
    <property type="term" value="C:trans-Golgi network membrane"/>
    <property type="evidence" value="ECO:0007669"/>
    <property type="project" value="InterPro"/>
</dbReference>
<dbReference type="OMA" id="MEPDIIP"/>
<dbReference type="InterPro" id="IPR029205">
    <property type="entry name" value="Clathrin-bd"/>
</dbReference>
<feature type="domain" description="Aftiphilin clathrin-binding box" evidence="2">
    <location>
        <begin position="546"/>
        <end position="613"/>
    </location>
</feature>
<organism evidence="3 4">
    <name type="scientific">Echeneis naucrates</name>
    <name type="common">Live sharksucker</name>
    <dbReference type="NCBI Taxonomy" id="173247"/>
    <lineage>
        <taxon>Eukaryota</taxon>
        <taxon>Metazoa</taxon>
        <taxon>Chordata</taxon>
        <taxon>Craniata</taxon>
        <taxon>Vertebrata</taxon>
        <taxon>Euteleostomi</taxon>
        <taxon>Actinopterygii</taxon>
        <taxon>Neopterygii</taxon>
        <taxon>Teleostei</taxon>
        <taxon>Neoteleostei</taxon>
        <taxon>Acanthomorphata</taxon>
        <taxon>Carangaria</taxon>
        <taxon>Carangiformes</taxon>
        <taxon>Echeneidae</taxon>
        <taxon>Echeneis</taxon>
    </lineage>
</organism>
<dbReference type="Pfam" id="PF15045">
    <property type="entry name" value="Clathrin_bdg"/>
    <property type="match status" value="1"/>
</dbReference>
<dbReference type="AlphaFoldDB" id="A0A665TN08"/>
<keyword evidence="4" id="KW-1185">Reference proteome</keyword>
<feature type="compositionally biased region" description="Acidic residues" evidence="1">
    <location>
        <begin position="16"/>
        <end position="32"/>
    </location>
</feature>
<protein>
    <recommendedName>
        <fullName evidence="2">Aftiphilin clathrin-binding box domain-containing protein</fullName>
    </recommendedName>
</protein>
<dbReference type="Ensembl" id="ENSENLT00000009143.1">
    <property type="protein sequence ID" value="ENSENLP00000008718.1"/>
    <property type="gene ID" value="ENSENLG00000004263.1"/>
</dbReference>
<feature type="compositionally biased region" description="Acidic residues" evidence="1">
    <location>
        <begin position="323"/>
        <end position="333"/>
    </location>
</feature>
<evidence type="ECO:0000259" key="2">
    <source>
        <dbReference type="Pfam" id="PF15045"/>
    </source>
</evidence>